<accession>A0AAI8QHI4</accession>
<dbReference type="Proteomes" id="UP000005755">
    <property type="component" value="Unassembled WGS sequence"/>
</dbReference>
<dbReference type="RefSeq" id="WP_002957545.1">
    <property type="nucleotide sequence ID" value="NC_020555.1"/>
</dbReference>
<protein>
    <submittedName>
        <fullName evidence="1">Uncharacterized protein</fullName>
    </submittedName>
</protein>
<dbReference type="Proteomes" id="UP000006036">
    <property type="component" value="Chromosome 1"/>
</dbReference>
<gene>
    <name evidence="1" type="ORF">HCBAA847_1574</name>
    <name evidence="2" type="ORF">HCCG_02194</name>
</gene>
<reference evidence="1" key="3">
    <citation type="submission" date="2012-07" db="EMBL/GenBank/DDBJ databases">
        <authorList>
            <person name="Akiyama T."/>
            <person name="Takeshita N."/>
            <person name="Ohmagari N."/>
            <person name="Kirikae T."/>
        </authorList>
    </citation>
    <scope>NUCLEOTIDE SEQUENCE</scope>
    <source>
        <strain evidence="1">ATCC BAA-847</strain>
    </source>
</reference>
<dbReference type="KEGG" id="hcb:HCBAA847_1574"/>
<name>A0AAI8QHI4_9HELI</name>
<dbReference type="AlphaFoldDB" id="A0AAI8QHI4"/>
<evidence type="ECO:0000313" key="3">
    <source>
        <dbReference type="Proteomes" id="UP000005755"/>
    </source>
</evidence>
<evidence type="ECO:0000313" key="4">
    <source>
        <dbReference type="Proteomes" id="UP000006036"/>
    </source>
</evidence>
<reference evidence="3" key="4">
    <citation type="journal article" date="2014" name="Genome Announc.">
        <title>Draft genome sequences of six enterohepatic helicobacter species isolated from humans and one from rhesus macaques.</title>
        <authorList>
            <person name="Shen Z."/>
            <person name="Sheh A."/>
            <person name="Young S.K."/>
            <person name="Abouelliel A."/>
            <person name="Ward D.V."/>
            <person name="Earl A.M."/>
            <person name="Fox J.G."/>
        </authorList>
    </citation>
    <scope>NUCLEOTIDE SEQUENCE [LARGE SCALE GENOMIC DNA]</scope>
    <source>
        <strain evidence="3">CCUG 18818</strain>
    </source>
</reference>
<sequence length="479" mass="56605">MQYFVTIYIDTMKPKLDFIPFTIPHAFLGLTHTHPDELDSQSNIEIEKYSNPRYDSLIGYYFNTIKKDKGKWYERVYPSILSDEFEGEGFFGFGPVTHDTNHWGKVYENNQYAPESNNVVNEYVEPYYYKERSLSTFWQQNRCVFEISKEQYEVLVESIKKEVRFTQNRNATMQSSDFQLSTSLENMQNTMYYNSTPVNLPISLNWFPNIHNCVTWVLNKLDSIGIEIIDNEEWLPDNISTRDSLLQKFHYLQYLYAVFRKFQSIDSNLESIAGAKAFRTWARSMTQNKIFCALKIEGDITKGLNISTECKRTITQNQKYYENKLKDFITKSSDFMRVYNRINEQLERLLTKVKNLGYTNIQGDFTFIMWNDELQTRMLLDSKHRDENTKDYIAYPIEQIDPNIPDCNWTLNHNASFILILRDEMLCRAVYKNYHYSNMSESFIDSTNKSHIAILSGNDDLSYWSKSLHALRKSVVCEE</sequence>
<organism evidence="1 4">
    <name type="scientific">Helicobacter cinaedi CCUG 18818 = ATCC BAA-847</name>
    <dbReference type="NCBI Taxonomy" id="537971"/>
    <lineage>
        <taxon>Bacteria</taxon>
        <taxon>Pseudomonadati</taxon>
        <taxon>Campylobacterota</taxon>
        <taxon>Epsilonproteobacteria</taxon>
        <taxon>Campylobacterales</taxon>
        <taxon>Helicobacteraceae</taxon>
        <taxon>Helicobacter</taxon>
    </lineage>
</organism>
<evidence type="ECO:0000313" key="2">
    <source>
        <dbReference type="EMBL" id="EFR47645.1"/>
    </source>
</evidence>
<dbReference type="EMBL" id="AP012492">
    <property type="protein sequence ID" value="BAM32804.1"/>
    <property type="molecule type" value="Genomic_DNA"/>
</dbReference>
<proteinExistence type="predicted"/>
<keyword evidence="3" id="KW-1185">Reference proteome</keyword>
<reference evidence="2" key="1">
    <citation type="submission" date="2008-08" db="EMBL/GenBank/DDBJ databases">
        <title>Annotation of Helicobacter cinaedi strain CCUG 18818.</title>
        <authorList>
            <consortium name="The Broad Institute Genome Sequencing Platform"/>
            <person name="Fox J.G."/>
            <person name="Shen Z."/>
            <person name="Charoenlap N."/>
            <person name="Schauer D.B."/>
            <person name="Ward D."/>
            <person name="Mehta T."/>
            <person name="Young S."/>
            <person name="Jaffe D."/>
            <person name="Gnerre S."/>
            <person name="Berlin A."/>
            <person name="Heiman D."/>
            <person name="Hepburn T."/>
            <person name="Shea T."/>
            <person name="Sykes S."/>
            <person name="Alvarado L."/>
            <person name="Kodira C."/>
            <person name="Borodovsky M."/>
            <person name="Lander E."/>
            <person name="Galagan J."/>
            <person name="Nusbaum C."/>
            <person name="Birren B."/>
        </authorList>
    </citation>
    <scope>NUCLEOTIDE SEQUENCE</scope>
    <source>
        <strain evidence="2">CCUG 18818</strain>
    </source>
</reference>
<reference evidence="1 4" key="2">
    <citation type="journal article" date="2012" name="J. Bacteriol.">
        <title>Complete Genome Sequence of Helicobacter cinaedi Type Strain ATCC BAA-847.</title>
        <authorList>
            <person name="Miyoshi-Akiyama T."/>
            <person name="Takeshita N."/>
            <person name="Ohmagari N."/>
            <person name="Kirikae T."/>
        </authorList>
    </citation>
    <scope>NUCLEOTIDE SEQUENCE [LARGE SCALE GENOMIC DNA]</scope>
    <source>
        <strain evidence="1 4">ATCC BAA-847</strain>
    </source>
</reference>
<dbReference type="EMBL" id="DS990395">
    <property type="protein sequence ID" value="EFR47645.1"/>
    <property type="molecule type" value="Genomic_DNA"/>
</dbReference>
<evidence type="ECO:0000313" key="1">
    <source>
        <dbReference type="EMBL" id="BAM32804.1"/>
    </source>
</evidence>